<dbReference type="SMART" id="SM00456">
    <property type="entry name" value="WW"/>
    <property type="match status" value="2"/>
</dbReference>
<evidence type="ECO:0000259" key="3">
    <source>
        <dbReference type="PROSITE" id="PS50020"/>
    </source>
</evidence>
<dbReference type="Gene3D" id="1.10.10.440">
    <property type="entry name" value="FF domain"/>
    <property type="match status" value="1"/>
</dbReference>
<organism evidence="5 6">
    <name type="scientific">Magnaporthiopsis poae (strain ATCC 64411 / 73-15)</name>
    <name type="common">Kentucky bluegrass fungus</name>
    <name type="synonym">Magnaporthe poae</name>
    <dbReference type="NCBI Taxonomy" id="644358"/>
    <lineage>
        <taxon>Eukaryota</taxon>
        <taxon>Fungi</taxon>
        <taxon>Dikarya</taxon>
        <taxon>Ascomycota</taxon>
        <taxon>Pezizomycotina</taxon>
        <taxon>Sordariomycetes</taxon>
        <taxon>Sordariomycetidae</taxon>
        <taxon>Magnaporthales</taxon>
        <taxon>Magnaporthaceae</taxon>
        <taxon>Magnaporthiopsis</taxon>
    </lineage>
</organism>
<dbReference type="SUPFAM" id="SSF51045">
    <property type="entry name" value="WW domain"/>
    <property type="match status" value="2"/>
</dbReference>
<dbReference type="STRING" id="644358.A0A0C4DXY4"/>
<dbReference type="PROSITE" id="PS50020">
    <property type="entry name" value="WW_DOMAIN_2"/>
    <property type="match status" value="1"/>
</dbReference>
<dbReference type="Pfam" id="PF00397">
    <property type="entry name" value="WW"/>
    <property type="match status" value="1"/>
</dbReference>
<dbReference type="Proteomes" id="UP000011715">
    <property type="component" value="Unassembled WGS sequence"/>
</dbReference>
<name>A0A0C4DXY4_MAGP6</name>
<feature type="domain" description="WW" evidence="3">
    <location>
        <begin position="12"/>
        <end position="45"/>
    </location>
</feature>
<dbReference type="eggNOG" id="KOG0155">
    <property type="taxonomic scope" value="Eukaryota"/>
</dbReference>
<dbReference type="InterPro" id="IPR001202">
    <property type="entry name" value="WW_dom"/>
</dbReference>
<dbReference type="InterPro" id="IPR036020">
    <property type="entry name" value="WW_dom_sf"/>
</dbReference>
<sequence>MLKSTYKPAAEASLPPGWTEHQAPTGHTYYYNAATGESTYKRPTAPAPVPAILPPVRLSDPRAANAFMAQMNPERGSDRTRGGRGGRGGGSGRPIPQPTDKPKSKVEIPGCEPWVLVYTKYGRRFAYNPVKKASYWRIPERLKEGILELDKARIREKAGVGSAKGGSAEGGSAEGDVSAKGDDTSAAKDGGASSADGDASAVKGDAASDPDQDSEYEEIEVTDDEDENPSKRQKTEEPAEFGEDDIAFQLQAMGDEYGLEPGDYDDGNMDSWPEGTAGAETSDEDARTVFKSLLDDFISPYSPWDKLLEEGKVMDDARYTVLGTMRERKEVWEEWSRERIRTHKEQRAREEKKDPRVAFMAFLQDNANPKLYWPEFRRKHRKEATMRDAALSDKDREKWYREHVARLKLPEAKRKADLTALLKAQPASVLSRRTDMGNLPVQLTTDVRFISLPVETRDALVEAYIQSLPVVADE</sequence>
<feature type="region of interest" description="Disordered" evidence="2">
    <location>
        <begin position="158"/>
        <end position="284"/>
    </location>
</feature>
<proteinExistence type="predicted"/>
<feature type="compositionally biased region" description="Low complexity" evidence="2">
    <location>
        <begin position="187"/>
        <end position="207"/>
    </location>
</feature>
<feature type="compositionally biased region" description="Acidic residues" evidence="2">
    <location>
        <begin position="208"/>
        <end position="227"/>
    </location>
</feature>
<reference evidence="5" key="5">
    <citation type="submission" date="2015-06" db="UniProtKB">
        <authorList>
            <consortium name="EnsemblFungi"/>
        </authorList>
    </citation>
    <scope>IDENTIFICATION</scope>
    <source>
        <strain evidence="5">ATCC 64411</strain>
    </source>
</reference>
<dbReference type="EnsemblFungi" id="MAPG_04891T0">
    <property type="protein sequence ID" value="MAPG_04891T0"/>
    <property type="gene ID" value="MAPG_04891"/>
</dbReference>
<dbReference type="PANTHER" id="PTHR15377:SF3">
    <property type="entry name" value="WW DOMAIN-CONTAINING PROTEIN"/>
    <property type="match status" value="1"/>
</dbReference>
<dbReference type="OMA" id="MLKSTYT"/>
<dbReference type="InterPro" id="IPR002713">
    <property type="entry name" value="FF_domain"/>
</dbReference>
<dbReference type="InterPro" id="IPR045148">
    <property type="entry name" value="TCRG1-like"/>
</dbReference>
<keyword evidence="1" id="KW-0677">Repeat</keyword>
<evidence type="ECO:0000313" key="5">
    <source>
        <dbReference type="EnsemblFungi" id="MAPG_04891T0"/>
    </source>
</evidence>
<accession>A0A0C4DXY4</accession>
<evidence type="ECO:0000313" key="6">
    <source>
        <dbReference type="Proteomes" id="UP000011715"/>
    </source>
</evidence>
<protein>
    <submittedName>
        <fullName evidence="4">DNA replication protein 4</fullName>
    </submittedName>
</protein>
<dbReference type="EMBL" id="GL876969">
    <property type="protein sequence ID" value="KLU85871.1"/>
    <property type="molecule type" value="Genomic_DNA"/>
</dbReference>
<dbReference type="Gene3D" id="2.20.70.10">
    <property type="match status" value="2"/>
</dbReference>
<feature type="compositionally biased region" description="Gly residues" evidence="2">
    <location>
        <begin position="83"/>
        <end position="92"/>
    </location>
</feature>
<feature type="compositionally biased region" description="Gly residues" evidence="2">
    <location>
        <begin position="162"/>
        <end position="173"/>
    </location>
</feature>
<feature type="region of interest" description="Disordered" evidence="2">
    <location>
        <begin position="1"/>
        <end position="24"/>
    </location>
</feature>
<gene>
    <name evidence="4" type="ORF">MAPG_04891</name>
</gene>
<dbReference type="VEuPathDB" id="FungiDB:MAPG_04891"/>
<evidence type="ECO:0000313" key="4">
    <source>
        <dbReference type="EMBL" id="KLU85871.1"/>
    </source>
</evidence>
<reference evidence="4" key="3">
    <citation type="submission" date="2011-03" db="EMBL/GenBank/DDBJ databases">
        <title>Annotation of Magnaporthe poae ATCC 64411.</title>
        <authorList>
            <person name="Ma L.-J."/>
            <person name="Dead R."/>
            <person name="Young S.K."/>
            <person name="Zeng Q."/>
            <person name="Gargeya S."/>
            <person name="Fitzgerald M."/>
            <person name="Haas B."/>
            <person name="Abouelleil A."/>
            <person name="Alvarado L."/>
            <person name="Arachchi H.M."/>
            <person name="Berlin A."/>
            <person name="Brown A."/>
            <person name="Chapman S.B."/>
            <person name="Chen Z."/>
            <person name="Dunbar C."/>
            <person name="Freedman E."/>
            <person name="Gearin G."/>
            <person name="Gellesch M."/>
            <person name="Goldberg J."/>
            <person name="Griggs A."/>
            <person name="Gujja S."/>
            <person name="Heiman D."/>
            <person name="Howarth C."/>
            <person name="Larson L."/>
            <person name="Lui A."/>
            <person name="MacDonald P.J.P."/>
            <person name="Mehta T."/>
            <person name="Montmayeur A."/>
            <person name="Murphy C."/>
            <person name="Neiman D."/>
            <person name="Pearson M."/>
            <person name="Priest M."/>
            <person name="Roberts A."/>
            <person name="Saif S."/>
            <person name="Shea T."/>
            <person name="Shenoy N."/>
            <person name="Sisk P."/>
            <person name="Stolte C."/>
            <person name="Sykes S."/>
            <person name="Yandava C."/>
            <person name="Wortman J."/>
            <person name="Nusbaum C."/>
            <person name="Birren B."/>
        </authorList>
    </citation>
    <scope>NUCLEOTIDE SEQUENCE</scope>
    <source>
        <strain evidence="4">ATCC 64411</strain>
    </source>
</reference>
<dbReference type="CDD" id="cd00201">
    <property type="entry name" value="WW"/>
    <property type="match status" value="1"/>
</dbReference>
<keyword evidence="6" id="KW-1185">Reference proteome</keyword>
<dbReference type="PANTHER" id="PTHR15377">
    <property type="entry name" value="TRANSCRIPTION ELONGATION REGULATOR 1"/>
    <property type="match status" value="1"/>
</dbReference>
<evidence type="ECO:0000256" key="1">
    <source>
        <dbReference type="ARBA" id="ARBA00022737"/>
    </source>
</evidence>
<dbReference type="AlphaFoldDB" id="A0A0C4DXY4"/>
<reference evidence="5" key="4">
    <citation type="journal article" date="2015" name="G3 (Bethesda)">
        <title>Genome sequences of three phytopathogenic species of the Magnaporthaceae family of fungi.</title>
        <authorList>
            <person name="Okagaki L.H."/>
            <person name="Nunes C.C."/>
            <person name="Sailsbery J."/>
            <person name="Clay B."/>
            <person name="Brown D."/>
            <person name="John T."/>
            <person name="Oh Y."/>
            <person name="Young N."/>
            <person name="Fitzgerald M."/>
            <person name="Haas B.J."/>
            <person name="Zeng Q."/>
            <person name="Young S."/>
            <person name="Adiconis X."/>
            <person name="Fan L."/>
            <person name="Levin J.Z."/>
            <person name="Mitchell T.K."/>
            <person name="Okubara P.A."/>
            <person name="Farman M.L."/>
            <person name="Kohn L.M."/>
            <person name="Birren B."/>
            <person name="Ma L.-J."/>
            <person name="Dean R.A."/>
        </authorList>
    </citation>
    <scope>NUCLEOTIDE SEQUENCE</scope>
    <source>
        <strain evidence="5">ATCC 64411 / 73-15</strain>
    </source>
</reference>
<dbReference type="OrthoDB" id="410044at2759"/>
<dbReference type="GO" id="GO:0070063">
    <property type="term" value="F:RNA polymerase binding"/>
    <property type="evidence" value="ECO:0007669"/>
    <property type="project" value="InterPro"/>
</dbReference>
<dbReference type="GO" id="GO:0003712">
    <property type="term" value="F:transcription coregulator activity"/>
    <property type="evidence" value="ECO:0007669"/>
    <property type="project" value="TreeGrafter"/>
</dbReference>
<dbReference type="GO" id="GO:0005634">
    <property type="term" value="C:nucleus"/>
    <property type="evidence" value="ECO:0007669"/>
    <property type="project" value="TreeGrafter"/>
</dbReference>
<dbReference type="EMBL" id="ADBL01001139">
    <property type="status" value="NOT_ANNOTATED_CDS"/>
    <property type="molecule type" value="Genomic_DNA"/>
</dbReference>
<feature type="compositionally biased region" description="Basic and acidic residues" evidence="2">
    <location>
        <begin position="228"/>
        <end position="237"/>
    </location>
</feature>
<reference evidence="4" key="2">
    <citation type="submission" date="2010-05" db="EMBL/GenBank/DDBJ databases">
        <title>The Genome Sequence of Magnaporthe poae strain ATCC 64411.</title>
        <authorList>
            <consortium name="The Broad Institute Genome Sequencing Platform"/>
            <consortium name="Broad Institute Genome Sequencing Center for Infectious Disease"/>
            <person name="Ma L.-J."/>
            <person name="Dead R."/>
            <person name="Young S."/>
            <person name="Zeng Q."/>
            <person name="Koehrsen M."/>
            <person name="Alvarado L."/>
            <person name="Berlin A."/>
            <person name="Chapman S.B."/>
            <person name="Chen Z."/>
            <person name="Freedman E."/>
            <person name="Gellesch M."/>
            <person name="Goldberg J."/>
            <person name="Griggs A."/>
            <person name="Gujja S."/>
            <person name="Heilman E.R."/>
            <person name="Heiman D."/>
            <person name="Hepburn T."/>
            <person name="Howarth C."/>
            <person name="Jen D."/>
            <person name="Larson L."/>
            <person name="Mehta T."/>
            <person name="Neiman D."/>
            <person name="Pearson M."/>
            <person name="Roberts A."/>
            <person name="Saif S."/>
            <person name="Shea T."/>
            <person name="Shenoy N."/>
            <person name="Sisk P."/>
            <person name="Stolte C."/>
            <person name="Sykes S."/>
            <person name="Walk T."/>
            <person name="White J."/>
            <person name="Yandava C."/>
            <person name="Haas B."/>
            <person name="Nusbaum C."/>
            <person name="Birren B."/>
        </authorList>
    </citation>
    <scope>NUCLEOTIDE SEQUENCE</scope>
    <source>
        <strain evidence="4">ATCC 64411</strain>
    </source>
</reference>
<dbReference type="InterPro" id="IPR036517">
    <property type="entry name" value="FF_domain_sf"/>
</dbReference>
<evidence type="ECO:0000256" key="2">
    <source>
        <dbReference type="SAM" id="MobiDB-lite"/>
    </source>
</evidence>
<feature type="compositionally biased region" description="Basic and acidic residues" evidence="2">
    <location>
        <begin position="177"/>
        <end position="186"/>
    </location>
</feature>
<dbReference type="SUPFAM" id="SSF81698">
    <property type="entry name" value="FF domain"/>
    <property type="match status" value="1"/>
</dbReference>
<dbReference type="PROSITE" id="PS01159">
    <property type="entry name" value="WW_DOMAIN_1"/>
    <property type="match status" value="1"/>
</dbReference>
<reference evidence="6" key="1">
    <citation type="submission" date="2010-05" db="EMBL/GenBank/DDBJ databases">
        <title>The genome sequence of Magnaporthe poae strain ATCC 64411.</title>
        <authorList>
            <person name="Ma L.-J."/>
            <person name="Dead R."/>
            <person name="Young S."/>
            <person name="Zeng Q."/>
            <person name="Koehrsen M."/>
            <person name="Alvarado L."/>
            <person name="Berlin A."/>
            <person name="Chapman S.B."/>
            <person name="Chen Z."/>
            <person name="Freedman E."/>
            <person name="Gellesch M."/>
            <person name="Goldberg J."/>
            <person name="Griggs A."/>
            <person name="Gujja S."/>
            <person name="Heilman E.R."/>
            <person name="Heiman D."/>
            <person name="Hepburn T."/>
            <person name="Howarth C."/>
            <person name="Jen D."/>
            <person name="Larson L."/>
            <person name="Mehta T."/>
            <person name="Neiman D."/>
            <person name="Pearson M."/>
            <person name="Roberts A."/>
            <person name="Saif S."/>
            <person name="Shea T."/>
            <person name="Shenoy N."/>
            <person name="Sisk P."/>
            <person name="Stolte C."/>
            <person name="Sykes S."/>
            <person name="Walk T."/>
            <person name="White J."/>
            <person name="Yandava C."/>
            <person name="Haas B."/>
            <person name="Nusbaum C."/>
            <person name="Birren B."/>
        </authorList>
    </citation>
    <scope>NUCLEOTIDE SEQUENCE [LARGE SCALE GENOMIC DNA]</scope>
    <source>
        <strain evidence="6">ATCC 64411 / 73-15</strain>
    </source>
</reference>
<dbReference type="Pfam" id="PF01846">
    <property type="entry name" value="FF"/>
    <property type="match status" value="1"/>
</dbReference>
<feature type="region of interest" description="Disordered" evidence="2">
    <location>
        <begin position="69"/>
        <end position="107"/>
    </location>
</feature>